<comment type="subcellular location">
    <subcellularLocation>
        <location evidence="1">Membrane</location>
        <topology evidence="1">Multi-pass membrane protein</topology>
    </subcellularLocation>
</comment>
<feature type="transmembrane region" description="Helical" evidence="5">
    <location>
        <begin position="272"/>
        <end position="293"/>
    </location>
</feature>
<evidence type="ECO:0000256" key="2">
    <source>
        <dbReference type="ARBA" id="ARBA00022692"/>
    </source>
</evidence>
<dbReference type="AlphaFoldDB" id="A0A1G7CGL9"/>
<feature type="transmembrane region" description="Helical" evidence="5">
    <location>
        <begin position="355"/>
        <end position="376"/>
    </location>
</feature>
<evidence type="ECO:0000256" key="1">
    <source>
        <dbReference type="ARBA" id="ARBA00004141"/>
    </source>
</evidence>
<evidence type="ECO:0000256" key="3">
    <source>
        <dbReference type="ARBA" id="ARBA00022989"/>
    </source>
</evidence>
<feature type="transmembrane region" description="Helical" evidence="5">
    <location>
        <begin position="226"/>
        <end position="252"/>
    </location>
</feature>
<dbReference type="RefSeq" id="WP_068306871.1">
    <property type="nucleotide sequence ID" value="NZ_FNAK01000006.1"/>
</dbReference>
<dbReference type="OrthoDB" id="5486437at2"/>
<evidence type="ECO:0000259" key="6">
    <source>
        <dbReference type="Pfam" id="PF12698"/>
    </source>
</evidence>
<dbReference type="Pfam" id="PF12698">
    <property type="entry name" value="ABC2_membrane_3"/>
    <property type="match status" value="1"/>
</dbReference>
<dbReference type="PANTHER" id="PTHR43471">
    <property type="entry name" value="ABC TRANSPORTER PERMEASE"/>
    <property type="match status" value="1"/>
</dbReference>
<evidence type="ECO:0000313" key="7">
    <source>
        <dbReference type="EMBL" id="SDE37565.1"/>
    </source>
</evidence>
<name>A0A1G7CGL9_9PROT</name>
<dbReference type="STRING" id="637679.GCA_001550055_03157"/>
<keyword evidence="3 5" id="KW-1133">Transmembrane helix</keyword>
<gene>
    <name evidence="7" type="ORF">SAMN04488071_2764</name>
</gene>
<dbReference type="PANTHER" id="PTHR43471:SF3">
    <property type="entry name" value="ABC TRANSPORTER PERMEASE PROTEIN NATB"/>
    <property type="match status" value="1"/>
</dbReference>
<dbReference type="Proteomes" id="UP000183685">
    <property type="component" value="Unassembled WGS sequence"/>
</dbReference>
<keyword evidence="4 5" id="KW-0472">Membrane</keyword>
<keyword evidence="2 5" id="KW-0812">Transmembrane</keyword>
<protein>
    <submittedName>
        <fullName evidence="7">Sodium transport system permease protein</fullName>
    </submittedName>
</protein>
<dbReference type="GO" id="GO:0016020">
    <property type="term" value="C:membrane"/>
    <property type="evidence" value="ECO:0007669"/>
    <property type="project" value="UniProtKB-SubCell"/>
</dbReference>
<feature type="domain" description="ABC-2 type transporter transmembrane" evidence="6">
    <location>
        <begin position="31"/>
        <end position="376"/>
    </location>
</feature>
<feature type="transmembrane region" description="Helical" evidence="5">
    <location>
        <begin position="305"/>
        <end position="324"/>
    </location>
</feature>
<accession>A0A1G7CGL9</accession>
<feature type="transmembrane region" description="Helical" evidence="5">
    <location>
        <begin position="184"/>
        <end position="205"/>
    </location>
</feature>
<dbReference type="EMBL" id="FNAK01000006">
    <property type="protein sequence ID" value="SDE37565.1"/>
    <property type="molecule type" value="Genomic_DNA"/>
</dbReference>
<evidence type="ECO:0000256" key="5">
    <source>
        <dbReference type="SAM" id="Phobius"/>
    </source>
</evidence>
<keyword evidence="8" id="KW-1185">Reference proteome</keyword>
<proteinExistence type="predicted"/>
<organism evidence="7 8">
    <name type="scientific">Kordiimonas lacus</name>
    <dbReference type="NCBI Taxonomy" id="637679"/>
    <lineage>
        <taxon>Bacteria</taxon>
        <taxon>Pseudomonadati</taxon>
        <taxon>Pseudomonadota</taxon>
        <taxon>Alphaproteobacteria</taxon>
        <taxon>Kordiimonadales</taxon>
        <taxon>Kordiimonadaceae</taxon>
        <taxon>Kordiimonas</taxon>
    </lineage>
</organism>
<dbReference type="GO" id="GO:0140359">
    <property type="term" value="F:ABC-type transporter activity"/>
    <property type="evidence" value="ECO:0007669"/>
    <property type="project" value="InterPro"/>
</dbReference>
<feature type="transmembrane region" description="Helical" evidence="5">
    <location>
        <begin position="21"/>
        <end position="45"/>
    </location>
</feature>
<reference evidence="7 8" key="1">
    <citation type="submission" date="2016-10" db="EMBL/GenBank/DDBJ databases">
        <authorList>
            <person name="de Groot N.N."/>
        </authorList>
    </citation>
    <scope>NUCLEOTIDE SEQUENCE [LARGE SCALE GENOMIC DNA]</scope>
    <source>
        <strain evidence="7 8">CGMCC 1.9109</strain>
    </source>
</reference>
<evidence type="ECO:0000256" key="4">
    <source>
        <dbReference type="ARBA" id="ARBA00023136"/>
    </source>
</evidence>
<evidence type="ECO:0000313" key="8">
    <source>
        <dbReference type="Proteomes" id="UP000183685"/>
    </source>
</evidence>
<dbReference type="InterPro" id="IPR013525">
    <property type="entry name" value="ABC2_TM"/>
</dbReference>
<sequence length="389" mass="41891">MNRLIKIVYRKEMKDMLRDKRAVLAIASYAFGVPLLMAFIFFLMADDRAETARSTLALSGGDQAPGMVAFLEKQGLEITPVVSLAEPESLPDGADAMVVLPDDFAEKLHRGESVPIQLYVDETSRQQADRGGEVRAALDAYSQHVAGIRLVTRGVPLGLMAPIMVNTSDLAPSSFINKMLGNSLMLVFMLAPFVMGMSVALDALAGERERQSLQCLMAQPISTGHLVAGKWAMVASFCFGGTMLAVTVDLILLQFVPADVLPFKLQLTVGGFALAVAELAALSMFVASVLLAVSIHAKSFKEGQTYMSMMMMAPVIVGYAKMYGENKLPAVTKYLPIFADVESLGRIFFDGTPDLAVTGSAFLSAILGTAVCLWLTSRRLSSEQILSEA</sequence>